<evidence type="ECO:0000256" key="4">
    <source>
        <dbReference type="ARBA" id="ARBA00022723"/>
    </source>
</evidence>
<accession>A0AA39XDL1</accession>
<dbReference type="InterPro" id="IPR001128">
    <property type="entry name" value="Cyt_P450"/>
</dbReference>
<dbReference type="SUPFAM" id="SSF48264">
    <property type="entry name" value="Cytochrome P450"/>
    <property type="match status" value="1"/>
</dbReference>
<evidence type="ECO:0000256" key="3">
    <source>
        <dbReference type="ARBA" id="ARBA00022617"/>
    </source>
</evidence>
<dbReference type="InterPro" id="IPR050529">
    <property type="entry name" value="CYP450_sterol_14alpha_dmase"/>
</dbReference>
<keyword evidence="11" id="KW-1185">Reference proteome</keyword>
<gene>
    <name evidence="10" type="ORF">B0T14DRAFT_418764</name>
</gene>
<proteinExistence type="inferred from homology"/>
<evidence type="ECO:0000256" key="6">
    <source>
        <dbReference type="ARBA" id="ARBA00023033"/>
    </source>
</evidence>
<keyword evidence="6" id="KW-0503">Monooxygenase</keyword>
<dbReference type="GO" id="GO:0016705">
    <property type="term" value="F:oxidoreductase activity, acting on paired donors, with incorporation or reduction of molecular oxygen"/>
    <property type="evidence" value="ECO:0007669"/>
    <property type="project" value="InterPro"/>
</dbReference>
<evidence type="ECO:0000256" key="2">
    <source>
        <dbReference type="ARBA" id="ARBA00010617"/>
    </source>
</evidence>
<dbReference type="Proteomes" id="UP001175000">
    <property type="component" value="Unassembled WGS sequence"/>
</dbReference>
<dbReference type="EMBL" id="JAULSU010000001">
    <property type="protein sequence ID" value="KAK0631437.1"/>
    <property type="molecule type" value="Genomic_DNA"/>
</dbReference>
<dbReference type="Gene3D" id="1.10.630.10">
    <property type="entry name" value="Cytochrome P450"/>
    <property type="match status" value="1"/>
</dbReference>
<evidence type="ECO:0000256" key="7">
    <source>
        <dbReference type="PIRSR" id="PIRSR602403-1"/>
    </source>
</evidence>
<feature type="transmembrane region" description="Helical" evidence="9">
    <location>
        <begin position="16"/>
        <end position="36"/>
    </location>
</feature>
<dbReference type="AlphaFoldDB" id="A0AA39XDL1"/>
<dbReference type="PANTHER" id="PTHR24304">
    <property type="entry name" value="CYTOCHROME P450 FAMILY 7"/>
    <property type="match status" value="1"/>
</dbReference>
<comment type="caution">
    <text evidence="10">The sequence shown here is derived from an EMBL/GenBank/DDBJ whole genome shotgun (WGS) entry which is preliminary data.</text>
</comment>
<dbReference type="GO" id="GO:0008395">
    <property type="term" value="F:steroid hydroxylase activity"/>
    <property type="evidence" value="ECO:0007669"/>
    <property type="project" value="TreeGrafter"/>
</dbReference>
<dbReference type="GO" id="GO:0020037">
    <property type="term" value="F:heme binding"/>
    <property type="evidence" value="ECO:0007669"/>
    <property type="project" value="InterPro"/>
</dbReference>
<feature type="region of interest" description="Disordered" evidence="8">
    <location>
        <begin position="528"/>
        <end position="551"/>
    </location>
</feature>
<reference evidence="10" key="1">
    <citation type="submission" date="2023-06" db="EMBL/GenBank/DDBJ databases">
        <title>Genome-scale phylogeny and comparative genomics of the fungal order Sordariales.</title>
        <authorList>
            <consortium name="Lawrence Berkeley National Laboratory"/>
            <person name="Hensen N."/>
            <person name="Bonometti L."/>
            <person name="Westerberg I."/>
            <person name="Brannstrom I.O."/>
            <person name="Guillou S."/>
            <person name="Cros-Aarteil S."/>
            <person name="Calhoun S."/>
            <person name="Haridas S."/>
            <person name="Kuo A."/>
            <person name="Mondo S."/>
            <person name="Pangilinan J."/>
            <person name="Riley R."/>
            <person name="Labutti K."/>
            <person name="Andreopoulos B."/>
            <person name="Lipzen A."/>
            <person name="Chen C."/>
            <person name="Yanf M."/>
            <person name="Daum C."/>
            <person name="Ng V."/>
            <person name="Clum A."/>
            <person name="Steindorff A."/>
            <person name="Ohm R."/>
            <person name="Martin F."/>
            <person name="Silar P."/>
            <person name="Natvig D."/>
            <person name="Lalanne C."/>
            <person name="Gautier V."/>
            <person name="Ament-Velasquez S.L."/>
            <person name="Kruys A."/>
            <person name="Hutchinson M.I."/>
            <person name="Powell A.J."/>
            <person name="Barry K."/>
            <person name="Miller A.N."/>
            <person name="Grigoriev I.V."/>
            <person name="Debuchy R."/>
            <person name="Gladieux P."/>
            <person name="Thoren M.H."/>
            <person name="Johannesson H."/>
        </authorList>
    </citation>
    <scope>NUCLEOTIDE SEQUENCE</scope>
    <source>
        <strain evidence="10">CBS 606.72</strain>
    </source>
</reference>
<evidence type="ECO:0000313" key="11">
    <source>
        <dbReference type="Proteomes" id="UP001175000"/>
    </source>
</evidence>
<evidence type="ECO:0000256" key="5">
    <source>
        <dbReference type="ARBA" id="ARBA00023004"/>
    </source>
</evidence>
<evidence type="ECO:0000313" key="10">
    <source>
        <dbReference type="EMBL" id="KAK0631437.1"/>
    </source>
</evidence>
<comment type="cofactor">
    <cofactor evidence="1 7">
        <name>heme</name>
        <dbReference type="ChEBI" id="CHEBI:30413"/>
    </cofactor>
</comment>
<dbReference type="Pfam" id="PF00067">
    <property type="entry name" value="p450"/>
    <property type="match status" value="1"/>
</dbReference>
<dbReference type="PRINTS" id="PR00465">
    <property type="entry name" value="EP450IV"/>
</dbReference>
<evidence type="ECO:0000256" key="9">
    <source>
        <dbReference type="SAM" id="Phobius"/>
    </source>
</evidence>
<keyword evidence="9" id="KW-1133">Transmembrane helix</keyword>
<dbReference type="PANTHER" id="PTHR24304:SF2">
    <property type="entry name" value="24-HYDROXYCHOLESTEROL 7-ALPHA-HYDROXYLASE"/>
    <property type="match status" value="1"/>
</dbReference>
<keyword evidence="4 7" id="KW-0479">Metal-binding</keyword>
<sequence>MEAINHLLDTFGSNPLYLAAALLLALLLPILASHLFSHGGNGSKPGSLPSWKGIPFLGNTIQYIVDNGSFISRASLALQTREIVQFYLGPTKAFLIVGPQNVQALFRTTKTPSVSSDKFNLMTQDALMCYTKEDVAKYANDKTGRLAEPNQGSMATHQGPRYWYGMHHQMKSLSQISTTSRLTGKFLGFFSERVQQYPLGEPVTVNLYHFMRTTMAGAAIRALTGHRLLDRIGEEKMLDAFWDYDSIVINLLYALPKWMDPRPWRIRARAQAMCLEWLKNEFDVVSDLGNEEDDVDWHPVLGLRFFREYLQWVKRTGHADETRAGQVLGFLLGINANSIPIAAWALMEIIQDRGLWKEVQKEAESVFEINTTTGQRTLNVQKMMSLPLLQSVYVEALRLHVSVNVTREVVGQTATIAGHELPKHSLVQAPTRIALYNEKAWGTVGHVASEFWAYRHIKYTDVRDESGKATRKAEFAMAAGPNDFFPYGGGVSMCPGRHFAKQEIMATIAVMVTTFDIEMIEWMSFDGKTKSDRPAQENPSYSGSASMPPDRDMKVCWTRRV</sequence>
<feature type="binding site" description="axial binding residue" evidence="7">
    <location>
        <position position="494"/>
    </location>
    <ligand>
        <name>heme</name>
        <dbReference type="ChEBI" id="CHEBI:30413"/>
    </ligand>
    <ligandPart>
        <name>Fe</name>
        <dbReference type="ChEBI" id="CHEBI:18248"/>
    </ligandPart>
</feature>
<organism evidence="10 11">
    <name type="scientific">Immersiella caudata</name>
    <dbReference type="NCBI Taxonomy" id="314043"/>
    <lineage>
        <taxon>Eukaryota</taxon>
        <taxon>Fungi</taxon>
        <taxon>Dikarya</taxon>
        <taxon>Ascomycota</taxon>
        <taxon>Pezizomycotina</taxon>
        <taxon>Sordariomycetes</taxon>
        <taxon>Sordariomycetidae</taxon>
        <taxon>Sordariales</taxon>
        <taxon>Lasiosphaeriaceae</taxon>
        <taxon>Immersiella</taxon>
    </lineage>
</organism>
<keyword evidence="6" id="KW-0560">Oxidoreductase</keyword>
<evidence type="ECO:0000256" key="1">
    <source>
        <dbReference type="ARBA" id="ARBA00001971"/>
    </source>
</evidence>
<dbReference type="InterPro" id="IPR002403">
    <property type="entry name" value="Cyt_P450_E_grp-IV"/>
</dbReference>
<protein>
    <submittedName>
        <fullName evidence="10">Cytochrome P450</fullName>
    </submittedName>
</protein>
<name>A0AA39XDL1_9PEZI</name>
<keyword evidence="9" id="KW-0472">Membrane</keyword>
<keyword evidence="5 7" id="KW-0408">Iron</keyword>
<evidence type="ECO:0000256" key="8">
    <source>
        <dbReference type="SAM" id="MobiDB-lite"/>
    </source>
</evidence>
<keyword evidence="9" id="KW-0812">Transmembrane</keyword>
<dbReference type="CDD" id="cd11040">
    <property type="entry name" value="CYP7_CYP8-like"/>
    <property type="match status" value="1"/>
</dbReference>
<keyword evidence="3 7" id="KW-0349">Heme</keyword>
<comment type="similarity">
    <text evidence="2">Belongs to the cytochrome P450 family.</text>
</comment>
<dbReference type="InterPro" id="IPR036396">
    <property type="entry name" value="Cyt_P450_sf"/>
</dbReference>
<dbReference type="GO" id="GO:0005506">
    <property type="term" value="F:iron ion binding"/>
    <property type="evidence" value="ECO:0007669"/>
    <property type="project" value="InterPro"/>
</dbReference>